<dbReference type="InterPro" id="IPR003599">
    <property type="entry name" value="Ig_sub"/>
</dbReference>
<dbReference type="InterPro" id="IPR007110">
    <property type="entry name" value="Ig-like_dom"/>
</dbReference>
<accession>A0A9J6FAE9</accession>
<dbReference type="SUPFAM" id="SSF48726">
    <property type="entry name" value="Immunoglobulin"/>
    <property type="match status" value="1"/>
</dbReference>
<dbReference type="Proteomes" id="UP000821853">
    <property type="component" value="Chromosome 1"/>
</dbReference>
<dbReference type="Gene3D" id="2.60.40.10">
    <property type="entry name" value="Immunoglobulins"/>
    <property type="match status" value="1"/>
</dbReference>
<evidence type="ECO:0000256" key="4">
    <source>
        <dbReference type="ARBA" id="ARBA00023319"/>
    </source>
</evidence>
<dbReference type="PANTHER" id="PTHR12231">
    <property type="entry name" value="CTX-RELATED TYPE I TRANSMEMBRANE PROTEIN"/>
    <property type="match status" value="1"/>
</dbReference>
<dbReference type="FunFam" id="2.60.40.10:FF:000032">
    <property type="entry name" value="palladin isoform X1"/>
    <property type="match status" value="1"/>
</dbReference>
<feature type="domain" description="Ig-like" evidence="5">
    <location>
        <begin position="45"/>
        <end position="128"/>
    </location>
</feature>
<dbReference type="InterPro" id="IPR013098">
    <property type="entry name" value="Ig_I-set"/>
</dbReference>
<name>A0A9J6FAE9_HAELO</name>
<protein>
    <recommendedName>
        <fullName evidence="5">Ig-like domain-containing protein</fullName>
    </recommendedName>
</protein>
<comment type="caution">
    <text evidence="6">The sequence shown here is derived from an EMBL/GenBank/DDBJ whole genome shotgun (WGS) entry which is preliminary data.</text>
</comment>
<dbReference type="SMART" id="SM00409">
    <property type="entry name" value="IG"/>
    <property type="match status" value="1"/>
</dbReference>
<evidence type="ECO:0000256" key="1">
    <source>
        <dbReference type="ARBA" id="ARBA00022729"/>
    </source>
</evidence>
<gene>
    <name evidence="6" type="ORF">HPB48_007116</name>
</gene>
<keyword evidence="2" id="KW-0677">Repeat</keyword>
<dbReference type="SMART" id="SM00408">
    <property type="entry name" value="IGc2"/>
    <property type="match status" value="1"/>
</dbReference>
<dbReference type="InterPro" id="IPR003598">
    <property type="entry name" value="Ig_sub2"/>
</dbReference>
<reference evidence="6 7" key="1">
    <citation type="journal article" date="2020" name="Cell">
        <title>Large-Scale Comparative Analyses of Tick Genomes Elucidate Their Genetic Diversity and Vector Capacities.</title>
        <authorList>
            <consortium name="Tick Genome and Microbiome Consortium (TIGMIC)"/>
            <person name="Jia N."/>
            <person name="Wang J."/>
            <person name="Shi W."/>
            <person name="Du L."/>
            <person name="Sun Y."/>
            <person name="Zhan W."/>
            <person name="Jiang J.F."/>
            <person name="Wang Q."/>
            <person name="Zhang B."/>
            <person name="Ji P."/>
            <person name="Bell-Sakyi L."/>
            <person name="Cui X.M."/>
            <person name="Yuan T.T."/>
            <person name="Jiang B.G."/>
            <person name="Yang W.F."/>
            <person name="Lam T.T."/>
            <person name="Chang Q.C."/>
            <person name="Ding S.J."/>
            <person name="Wang X.J."/>
            <person name="Zhu J.G."/>
            <person name="Ruan X.D."/>
            <person name="Zhao L."/>
            <person name="Wei J.T."/>
            <person name="Ye R.Z."/>
            <person name="Que T.C."/>
            <person name="Du C.H."/>
            <person name="Zhou Y.H."/>
            <person name="Cheng J.X."/>
            <person name="Dai P.F."/>
            <person name="Guo W.B."/>
            <person name="Han X.H."/>
            <person name="Huang E.J."/>
            <person name="Li L.F."/>
            <person name="Wei W."/>
            <person name="Gao Y.C."/>
            <person name="Liu J.Z."/>
            <person name="Shao H.Z."/>
            <person name="Wang X."/>
            <person name="Wang C.C."/>
            <person name="Yang T.C."/>
            <person name="Huo Q.B."/>
            <person name="Li W."/>
            <person name="Chen H.Y."/>
            <person name="Chen S.E."/>
            <person name="Zhou L.G."/>
            <person name="Ni X.B."/>
            <person name="Tian J.H."/>
            <person name="Sheng Y."/>
            <person name="Liu T."/>
            <person name="Pan Y.S."/>
            <person name="Xia L.Y."/>
            <person name="Li J."/>
            <person name="Zhao F."/>
            <person name="Cao W.C."/>
        </authorList>
    </citation>
    <scope>NUCLEOTIDE SEQUENCE [LARGE SCALE GENOMIC DNA]</scope>
    <source>
        <strain evidence="6">HaeL-2018</strain>
    </source>
</reference>
<keyword evidence="4" id="KW-0393">Immunoglobulin domain</keyword>
<dbReference type="PANTHER" id="PTHR12231:SF253">
    <property type="entry name" value="DPR-INTERACTING PROTEIN ETA, ISOFORM B-RELATED"/>
    <property type="match status" value="1"/>
</dbReference>
<dbReference type="OrthoDB" id="6508484at2759"/>
<evidence type="ECO:0000256" key="3">
    <source>
        <dbReference type="ARBA" id="ARBA00023157"/>
    </source>
</evidence>
<evidence type="ECO:0000313" key="7">
    <source>
        <dbReference type="Proteomes" id="UP000821853"/>
    </source>
</evidence>
<keyword evidence="7" id="KW-1185">Reference proteome</keyword>
<dbReference type="InterPro" id="IPR013783">
    <property type="entry name" value="Ig-like_fold"/>
</dbReference>
<dbReference type="VEuPathDB" id="VectorBase:HLOH_042899"/>
<evidence type="ECO:0000259" key="5">
    <source>
        <dbReference type="PROSITE" id="PS50835"/>
    </source>
</evidence>
<organism evidence="6 7">
    <name type="scientific">Haemaphysalis longicornis</name>
    <name type="common">Bush tick</name>
    <dbReference type="NCBI Taxonomy" id="44386"/>
    <lineage>
        <taxon>Eukaryota</taxon>
        <taxon>Metazoa</taxon>
        <taxon>Ecdysozoa</taxon>
        <taxon>Arthropoda</taxon>
        <taxon>Chelicerata</taxon>
        <taxon>Arachnida</taxon>
        <taxon>Acari</taxon>
        <taxon>Parasitiformes</taxon>
        <taxon>Ixodida</taxon>
        <taxon>Ixodoidea</taxon>
        <taxon>Ixodidae</taxon>
        <taxon>Haemaphysalinae</taxon>
        <taxon>Haemaphysalis</taxon>
    </lineage>
</organism>
<sequence>MWIRLPWPLRCPSPFKEGVESFAPPFTAVAAQVWPRQGVPLIAEPPIITTRDEASVTVARGAPKTLFCSASGTPQPHVRWFKDEAVATEGLQTDGSFLIARADLSDAGEYTCEASNEAGTDRYTVRVHVLRRWSRSSDRAIKRRLSRQ</sequence>
<evidence type="ECO:0000256" key="2">
    <source>
        <dbReference type="ARBA" id="ARBA00022737"/>
    </source>
</evidence>
<dbReference type="Pfam" id="PF07679">
    <property type="entry name" value="I-set"/>
    <property type="match status" value="1"/>
</dbReference>
<evidence type="ECO:0000313" key="6">
    <source>
        <dbReference type="EMBL" id="KAH9359779.1"/>
    </source>
</evidence>
<proteinExistence type="predicted"/>
<keyword evidence="3" id="KW-1015">Disulfide bond</keyword>
<keyword evidence="1" id="KW-0732">Signal</keyword>
<dbReference type="EMBL" id="JABSTR010000001">
    <property type="protein sequence ID" value="KAH9359779.1"/>
    <property type="molecule type" value="Genomic_DNA"/>
</dbReference>
<dbReference type="AlphaFoldDB" id="A0A9J6FAE9"/>
<dbReference type="InterPro" id="IPR036179">
    <property type="entry name" value="Ig-like_dom_sf"/>
</dbReference>
<dbReference type="InterPro" id="IPR051170">
    <property type="entry name" value="Neural/epithelial_adhesion"/>
</dbReference>
<dbReference type="PROSITE" id="PS50835">
    <property type="entry name" value="IG_LIKE"/>
    <property type="match status" value="1"/>
</dbReference>